<dbReference type="EMBL" id="BAAAQM010000024">
    <property type="protein sequence ID" value="GAA1977954.1"/>
    <property type="molecule type" value="Genomic_DNA"/>
</dbReference>
<feature type="domain" description="Peptidase S53" evidence="9">
    <location>
        <begin position="249"/>
        <end position="662"/>
    </location>
</feature>
<evidence type="ECO:0000313" key="11">
    <source>
        <dbReference type="Proteomes" id="UP001499854"/>
    </source>
</evidence>
<accession>A0ABP5DD38</accession>
<keyword evidence="11" id="KW-1185">Reference proteome</keyword>
<sequence length="981" mass="100329">MPNAAHRRRVQALATGAIAMVAAATQAMPAQADDTQHSKHNDKTLNNAHPAWATADKDRGAVPASQTITTRVFLTGQDDAGLAALAKDVNDPNSPNYGKFLTPEQVKQQFGATPAQVAAVQQWLKDSGLTVTSASTNWIDAKGPAEAVQRAFGTQLKNYQRPDGSVGYAASSAAVVPGAVANYVSAVSGLSQNTMMAHTDSVKKPVATPNNTVTPNAGAQSWCGAYWGQSNVTGLPATSNATTPLLPCPYTAQDLRSAYGLTKTGKGATIAVVDWYAAPNMIDAANQWSSHNGVPAFRSGQYSEYYNQGAWNNTDACPDAGGEEALDVEMAHGLAPDANVVYVGANSCTDADLMAAEQQIVDQHLADVVSNSWGAIMHGKDGDQDPAVMAQYDRIFQKGAAEGISFTFSTGDCGDDDPANKAGGAVNCNGNSARRQTEWPVSSQWVTAVGGTTLATNSGGGYAWEVAMGDHRATLNGGSWSSPPGHLPFFFGGGGGTSEDITQPWYQAGKVPAGLANTTSAGVHTTRPMRVLPDVAMNGSLATMVQVDTTEWDGANNRWLETSMGGTSVAAPEFAAVLADTKEAAGHAVGFANPSLYALNSSAYHDVTSRPGITEGVFSGGSKSELYQVGMDTSLTATPGYDNATGLGSPNAGFVDALAAQKPPVGNPAGPAVSRVAGATRYETAIAVSKQAFPAAGSAPAVVLAVGENFPDALAGVPFAKSKNAPLLLTPSKGMDAGVAAEIKRVLAPGGKVYVLGGVNAVSPAAVNALKLPASQIQRIAGATRYETSVAIAQAMGNPKNVVVATGKNFPDALAAGPYASDVFSAQGTGPAAILLTEDTVVPKPVYDYIMNNKVDSLAAIGGQAVTAVSSWGPTLKAFKGSDRFETAAMVAKAFPYPQIAGVATGMQFADALTGAALLARSNSPLLLTMPGALPDTTKSALQGLAHSLAGGGFVDIFGGPVAVSNAVVNQVAAAVGGHVK</sequence>
<dbReference type="InterPro" id="IPR023828">
    <property type="entry name" value="Peptidase_S8_Ser-AS"/>
</dbReference>
<evidence type="ECO:0000256" key="7">
    <source>
        <dbReference type="ARBA" id="ARBA00023145"/>
    </source>
</evidence>
<dbReference type="PANTHER" id="PTHR14218:SF15">
    <property type="entry name" value="TRIPEPTIDYL-PEPTIDASE 1"/>
    <property type="match status" value="1"/>
</dbReference>
<dbReference type="PANTHER" id="PTHR14218">
    <property type="entry name" value="PROTEASE S8 TRIPEPTIDYL PEPTIDASE I CLN2"/>
    <property type="match status" value="1"/>
</dbReference>
<keyword evidence="6" id="KW-0106">Calcium</keyword>
<dbReference type="PROSITE" id="PS51318">
    <property type="entry name" value="TAT"/>
    <property type="match status" value="1"/>
</dbReference>
<dbReference type="Gene3D" id="3.40.50.200">
    <property type="entry name" value="Peptidase S8/S53 domain"/>
    <property type="match status" value="1"/>
</dbReference>
<dbReference type="PROSITE" id="PS00138">
    <property type="entry name" value="SUBTILASE_SER"/>
    <property type="match status" value="1"/>
</dbReference>
<dbReference type="InterPro" id="IPR006311">
    <property type="entry name" value="TAT_signal"/>
</dbReference>
<comment type="cofactor">
    <cofactor evidence="1">
        <name>Ca(2+)</name>
        <dbReference type="ChEBI" id="CHEBI:29108"/>
    </cofactor>
</comment>
<evidence type="ECO:0000256" key="2">
    <source>
        <dbReference type="ARBA" id="ARBA00022670"/>
    </source>
</evidence>
<dbReference type="CDD" id="cd11377">
    <property type="entry name" value="Pro-peptidase_S53"/>
    <property type="match status" value="1"/>
</dbReference>
<evidence type="ECO:0000256" key="8">
    <source>
        <dbReference type="SAM" id="SignalP"/>
    </source>
</evidence>
<dbReference type="PROSITE" id="PS51695">
    <property type="entry name" value="SEDOLISIN"/>
    <property type="match status" value="1"/>
</dbReference>
<evidence type="ECO:0000256" key="1">
    <source>
        <dbReference type="ARBA" id="ARBA00001913"/>
    </source>
</evidence>
<dbReference type="InterPro" id="IPR050819">
    <property type="entry name" value="Tripeptidyl-peptidase_I"/>
</dbReference>
<organism evidence="10 11">
    <name type="scientific">Catenulispora subtropica</name>
    <dbReference type="NCBI Taxonomy" id="450798"/>
    <lineage>
        <taxon>Bacteria</taxon>
        <taxon>Bacillati</taxon>
        <taxon>Actinomycetota</taxon>
        <taxon>Actinomycetes</taxon>
        <taxon>Catenulisporales</taxon>
        <taxon>Catenulisporaceae</taxon>
        <taxon>Catenulispora</taxon>
    </lineage>
</organism>
<evidence type="ECO:0000256" key="6">
    <source>
        <dbReference type="ARBA" id="ARBA00022837"/>
    </source>
</evidence>
<proteinExistence type="predicted"/>
<keyword evidence="5" id="KW-0720">Serine protease</keyword>
<keyword evidence="7" id="KW-0865">Zymogen</keyword>
<dbReference type="Proteomes" id="UP001499854">
    <property type="component" value="Unassembled WGS sequence"/>
</dbReference>
<name>A0ABP5DD38_9ACTN</name>
<protein>
    <recommendedName>
        <fullName evidence="9">Peptidase S53 domain-containing protein</fullName>
    </recommendedName>
</protein>
<dbReference type="InterPro" id="IPR007253">
    <property type="entry name" value="Cell_wall-bd_2"/>
</dbReference>
<dbReference type="SUPFAM" id="SSF52743">
    <property type="entry name" value="Subtilisin-like"/>
    <property type="match status" value="1"/>
</dbReference>
<reference evidence="11" key="1">
    <citation type="journal article" date="2019" name="Int. J. Syst. Evol. Microbiol.">
        <title>The Global Catalogue of Microorganisms (GCM) 10K type strain sequencing project: providing services to taxonomists for standard genome sequencing and annotation.</title>
        <authorList>
            <consortium name="The Broad Institute Genomics Platform"/>
            <consortium name="The Broad Institute Genome Sequencing Center for Infectious Disease"/>
            <person name="Wu L."/>
            <person name="Ma J."/>
        </authorList>
    </citation>
    <scope>NUCLEOTIDE SEQUENCE [LARGE SCALE GENOMIC DNA]</scope>
    <source>
        <strain evidence="11">JCM 16013</strain>
    </source>
</reference>
<dbReference type="SUPFAM" id="SSF54897">
    <property type="entry name" value="Protease propeptides/inhibitors"/>
    <property type="match status" value="1"/>
</dbReference>
<comment type="caution">
    <text evidence="10">The sequence shown here is derived from an EMBL/GenBank/DDBJ whole genome shotgun (WGS) entry which is preliminary data.</text>
</comment>
<dbReference type="CDD" id="cd04056">
    <property type="entry name" value="Peptidases_S53"/>
    <property type="match status" value="1"/>
</dbReference>
<feature type="chain" id="PRO_5046065144" description="Peptidase S53 domain-containing protein" evidence="8">
    <location>
        <begin position="33"/>
        <end position="981"/>
    </location>
</feature>
<evidence type="ECO:0000313" key="10">
    <source>
        <dbReference type="EMBL" id="GAA1977954.1"/>
    </source>
</evidence>
<evidence type="ECO:0000256" key="3">
    <source>
        <dbReference type="ARBA" id="ARBA00022723"/>
    </source>
</evidence>
<keyword evidence="3" id="KW-0479">Metal-binding</keyword>
<dbReference type="Pfam" id="PF09286">
    <property type="entry name" value="Pro-kuma_activ"/>
    <property type="match status" value="1"/>
</dbReference>
<dbReference type="Pfam" id="PF04122">
    <property type="entry name" value="CW_binding_2"/>
    <property type="match status" value="3"/>
</dbReference>
<dbReference type="RefSeq" id="WP_344658895.1">
    <property type="nucleotide sequence ID" value="NZ_BAAAQM010000024.1"/>
</dbReference>
<gene>
    <name evidence="10" type="ORF">GCM10009838_43230</name>
</gene>
<keyword evidence="4" id="KW-0378">Hydrolase</keyword>
<feature type="signal peptide" evidence="8">
    <location>
        <begin position="1"/>
        <end position="32"/>
    </location>
</feature>
<dbReference type="SMART" id="SM00944">
    <property type="entry name" value="Pro-kuma_activ"/>
    <property type="match status" value="1"/>
</dbReference>
<keyword evidence="2" id="KW-0645">Protease</keyword>
<evidence type="ECO:0000256" key="5">
    <source>
        <dbReference type="ARBA" id="ARBA00022825"/>
    </source>
</evidence>
<dbReference type="Gene3D" id="3.40.50.12090">
    <property type="match status" value="1"/>
</dbReference>
<dbReference type="InterPro" id="IPR036852">
    <property type="entry name" value="Peptidase_S8/S53_dom_sf"/>
</dbReference>
<dbReference type="InterPro" id="IPR030400">
    <property type="entry name" value="Sedolisin_dom"/>
</dbReference>
<keyword evidence="8" id="KW-0732">Signal</keyword>
<dbReference type="InterPro" id="IPR015366">
    <property type="entry name" value="S53_propep"/>
</dbReference>
<evidence type="ECO:0000259" key="9">
    <source>
        <dbReference type="PROSITE" id="PS51695"/>
    </source>
</evidence>
<evidence type="ECO:0000256" key="4">
    <source>
        <dbReference type="ARBA" id="ARBA00022801"/>
    </source>
</evidence>